<feature type="domain" description="Opacity-associated protein A LysM-like" evidence="10">
    <location>
        <begin position="83"/>
        <end position="149"/>
    </location>
</feature>
<comment type="cofactor">
    <cofactor evidence="1">
        <name>Zn(2+)</name>
        <dbReference type="ChEBI" id="CHEBI:29105"/>
    </cofactor>
</comment>
<dbReference type="Pfam" id="PF19425">
    <property type="entry name" value="Csd3_N2"/>
    <property type="match status" value="1"/>
</dbReference>
<dbReference type="Pfam" id="PF04225">
    <property type="entry name" value="LysM_OapA"/>
    <property type="match status" value="1"/>
</dbReference>
<comment type="subcellular location">
    <subcellularLocation>
        <location evidence="2">Cell envelope</location>
    </subcellularLocation>
</comment>
<dbReference type="AlphaFoldDB" id="U2E6E6"/>
<dbReference type="eggNOG" id="COG0739">
    <property type="taxonomic scope" value="Bacteria"/>
</dbReference>
<name>U2E6E6_9GAMM</name>
<dbReference type="Pfam" id="PF01551">
    <property type="entry name" value="Peptidase_M23"/>
    <property type="match status" value="1"/>
</dbReference>
<evidence type="ECO:0000313" key="13">
    <source>
        <dbReference type="Proteomes" id="UP000006242"/>
    </source>
</evidence>
<sequence length="500" mass="53997">MRWSNFLRAGTHGALGMSLFVCMGGSVHANPFSHGAEAGLHSTAFDSGSALGVHASRPQLTDELGPDERQALLAKSAPEITPWREITVESGDSLSRIFARVGLPARELMALVALGDTVDPLKRLRPGNILELRKTTDGRLAELRFKLDAIDTLSVARTGIDSDGAPGPLQAEVVHLDTQTRRLTARGTVDGSLAHSLAEAGVPSGVATQLAHIYRYRANLSRHMHSGDRFSVVYDAEYANGERVATGPVIAANITTGGRSMKAFRAINDDGEARYYDAQGRAYEPSLSRHPVNYSRISSPFNPNRLHPILHIRRPHWGVDMAAPRGTPIHAAGDGVVKFVGRRHGYGRVVQLTHFDGYSTRYGHMYQFADGLKKGDHVSKGQVIGYVGATGEATGPHLHYEVRLNGRPHNPLTMKLPDGHPLSKARLAAYTNRIQPLIAALDNVPDMPHTLIASSASADARHGCTQASTVNATFALAPENSRRRHSLADLFCVVSTDTNA</sequence>
<evidence type="ECO:0000259" key="9">
    <source>
        <dbReference type="Pfam" id="PF01551"/>
    </source>
</evidence>
<keyword evidence="4" id="KW-0479">Metal-binding</keyword>
<gene>
    <name evidence="12" type="ORF">SSPSH_001715</name>
</gene>
<dbReference type="Gene3D" id="2.70.70.10">
    <property type="entry name" value="Glucose Permease (Domain IIA)"/>
    <property type="match status" value="1"/>
</dbReference>
<dbReference type="SUPFAM" id="SSF51261">
    <property type="entry name" value="Duplicated hybrid motif"/>
    <property type="match status" value="1"/>
</dbReference>
<dbReference type="RefSeq" id="WP_006913978.1">
    <property type="nucleotide sequence ID" value="NZ_AFNV02000010.1"/>
</dbReference>
<proteinExistence type="predicted"/>
<dbReference type="GO" id="GO:0042834">
    <property type="term" value="F:peptidoglycan binding"/>
    <property type="evidence" value="ECO:0007669"/>
    <property type="project" value="InterPro"/>
</dbReference>
<keyword evidence="5" id="KW-0378">Hydrolase</keyword>
<reference evidence="12 13" key="2">
    <citation type="journal article" date="2013" name="PLoS ONE">
        <title>INDIGO - INtegrated Data Warehouse of MIcrobial GenOmes with Examples from the Red Sea Extremophiles.</title>
        <authorList>
            <person name="Alam I."/>
            <person name="Antunes A."/>
            <person name="Kamau A.A."/>
            <person name="Ba Alawi W."/>
            <person name="Kalkatawi M."/>
            <person name="Stingl U."/>
            <person name="Bajic V.B."/>
        </authorList>
    </citation>
    <scope>NUCLEOTIDE SEQUENCE [LARGE SCALE GENOMIC DNA]</scope>
    <source>
        <strain evidence="12 13">E1L3A</strain>
    </source>
</reference>
<dbReference type="GO" id="GO:0004222">
    <property type="term" value="F:metalloendopeptidase activity"/>
    <property type="evidence" value="ECO:0007669"/>
    <property type="project" value="TreeGrafter"/>
</dbReference>
<evidence type="ECO:0000256" key="8">
    <source>
        <dbReference type="SAM" id="SignalP"/>
    </source>
</evidence>
<dbReference type="GO" id="GO:0006508">
    <property type="term" value="P:proteolysis"/>
    <property type="evidence" value="ECO:0007669"/>
    <property type="project" value="UniProtKB-KW"/>
</dbReference>
<dbReference type="OrthoDB" id="9805070at2"/>
<dbReference type="PANTHER" id="PTHR21666:SF288">
    <property type="entry name" value="CELL DIVISION PROTEIN YTFB"/>
    <property type="match status" value="1"/>
</dbReference>
<dbReference type="InterPro" id="IPR007340">
    <property type="entry name" value="LysM_Opacity-associatedA"/>
</dbReference>
<evidence type="ECO:0000259" key="10">
    <source>
        <dbReference type="Pfam" id="PF04225"/>
    </source>
</evidence>
<keyword evidence="13" id="KW-1185">Reference proteome</keyword>
<feature type="domain" description="Csd3-like second N-terminal" evidence="11">
    <location>
        <begin position="184"/>
        <end position="303"/>
    </location>
</feature>
<accession>U2E6E6</accession>
<evidence type="ECO:0000259" key="11">
    <source>
        <dbReference type="Pfam" id="PF19425"/>
    </source>
</evidence>
<dbReference type="GO" id="GO:0046872">
    <property type="term" value="F:metal ion binding"/>
    <property type="evidence" value="ECO:0007669"/>
    <property type="project" value="UniProtKB-KW"/>
</dbReference>
<evidence type="ECO:0000313" key="12">
    <source>
        <dbReference type="EMBL" id="ERJ19341.1"/>
    </source>
</evidence>
<keyword evidence="6" id="KW-0862">Zinc</keyword>
<dbReference type="InterPro" id="IPR016047">
    <property type="entry name" value="M23ase_b-sheet_dom"/>
</dbReference>
<evidence type="ECO:0000256" key="3">
    <source>
        <dbReference type="ARBA" id="ARBA00022670"/>
    </source>
</evidence>
<feature type="domain" description="M23ase beta-sheet core" evidence="9">
    <location>
        <begin position="315"/>
        <end position="411"/>
    </location>
</feature>
<evidence type="ECO:0000256" key="1">
    <source>
        <dbReference type="ARBA" id="ARBA00001947"/>
    </source>
</evidence>
<dbReference type="InterPro" id="IPR011055">
    <property type="entry name" value="Dup_hybrid_motif"/>
</dbReference>
<dbReference type="CDD" id="cd12797">
    <property type="entry name" value="M23_peptidase"/>
    <property type="match status" value="1"/>
</dbReference>
<dbReference type="STRING" id="1033802.SSPSH_001715"/>
<dbReference type="InterPro" id="IPR045834">
    <property type="entry name" value="Csd3_N2"/>
</dbReference>
<comment type="caution">
    <text evidence="12">The sequence shown here is derived from an EMBL/GenBank/DDBJ whole genome shotgun (WGS) entry which is preliminary data.</text>
</comment>
<dbReference type="Proteomes" id="UP000006242">
    <property type="component" value="Unassembled WGS sequence"/>
</dbReference>
<reference evidence="12 13" key="1">
    <citation type="journal article" date="2011" name="J. Bacteriol.">
        <title>Genome sequence of Salinisphaera shabanensis, a gammaproteobacterium from the harsh, variable environment of the brine-seawater interface of the Shaban Deep in the Red Sea.</title>
        <authorList>
            <person name="Antunes A."/>
            <person name="Alam I."/>
            <person name="Bajic V.B."/>
            <person name="Stingl U."/>
        </authorList>
    </citation>
    <scope>NUCLEOTIDE SEQUENCE [LARGE SCALE GENOMIC DNA]</scope>
    <source>
        <strain evidence="12 13">E1L3A</strain>
    </source>
</reference>
<evidence type="ECO:0000256" key="4">
    <source>
        <dbReference type="ARBA" id="ARBA00022723"/>
    </source>
</evidence>
<dbReference type="Gene3D" id="3.10.450.350">
    <property type="match status" value="2"/>
</dbReference>
<keyword evidence="3" id="KW-0645">Protease</keyword>
<evidence type="ECO:0000256" key="2">
    <source>
        <dbReference type="ARBA" id="ARBA00004196"/>
    </source>
</evidence>
<dbReference type="InterPro" id="IPR050570">
    <property type="entry name" value="Cell_wall_metabolism_enzyme"/>
</dbReference>
<keyword evidence="7" id="KW-0482">Metalloprotease</keyword>
<feature type="chain" id="PRO_5004625401" evidence="8">
    <location>
        <begin position="30"/>
        <end position="500"/>
    </location>
</feature>
<keyword evidence="8" id="KW-0732">Signal</keyword>
<dbReference type="EMBL" id="AFNV02000010">
    <property type="protein sequence ID" value="ERJ19341.1"/>
    <property type="molecule type" value="Genomic_DNA"/>
</dbReference>
<dbReference type="PANTHER" id="PTHR21666">
    <property type="entry name" value="PEPTIDASE-RELATED"/>
    <property type="match status" value="1"/>
</dbReference>
<evidence type="ECO:0000256" key="7">
    <source>
        <dbReference type="ARBA" id="ARBA00023049"/>
    </source>
</evidence>
<organism evidence="12 13">
    <name type="scientific">Salinisphaera shabanensis E1L3A</name>
    <dbReference type="NCBI Taxonomy" id="1033802"/>
    <lineage>
        <taxon>Bacteria</taxon>
        <taxon>Pseudomonadati</taxon>
        <taxon>Pseudomonadota</taxon>
        <taxon>Gammaproteobacteria</taxon>
        <taxon>Salinisphaerales</taxon>
        <taxon>Salinisphaeraceae</taxon>
        <taxon>Salinisphaera</taxon>
    </lineage>
</organism>
<protein>
    <submittedName>
        <fullName evidence="12">Peptidoglycan-specific endopeptidase M23 family protein</fullName>
    </submittedName>
</protein>
<dbReference type="GO" id="GO:0030313">
    <property type="term" value="C:cell envelope"/>
    <property type="evidence" value="ECO:0007669"/>
    <property type="project" value="UniProtKB-SubCell"/>
</dbReference>
<evidence type="ECO:0000256" key="6">
    <source>
        <dbReference type="ARBA" id="ARBA00022833"/>
    </source>
</evidence>
<evidence type="ECO:0000256" key="5">
    <source>
        <dbReference type="ARBA" id="ARBA00022801"/>
    </source>
</evidence>
<feature type="signal peptide" evidence="8">
    <location>
        <begin position="1"/>
        <end position="29"/>
    </location>
</feature>